<dbReference type="Pfam" id="PF00156">
    <property type="entry name" value="Pribosyltran"/>
    <property type="match status" value="1"/>
</dbReference>
<evidence type="ECO:0000259" key="1">
    <source>
        <dbReference type="Pfam" id="PF00156"/>
    </source>
</evidence>
<comment type="caution">
    <text evidence="2">The sequence shown here is derived from an EMBL/GenBank/DDBJ whole genome shotgun (WGS) entry which is preliminary data.</text>
</comment>
<evidence type="ECO:0000313" key="2">
    <source>
        <dbReference type="EMBL" id="MBS8121525.1"/>
    </source>
</evidence>
<name>A0ABS5QJT0_9BACT</name>
<dbReference type="Gene3D" id="3.40.50.2020">
    <property type="match status" value="1"/>
</dbReference>
<feature type="domain" description="Phosphoribosyltransferase" evidence="1">
    <location>
        <begin position="383"/>
        <end position="489"/>
    </location>
</feature>
<reference evidence="2 3" key="1">
    <citation type="journal article" date="2021" name="Nat. Commun.">
        <title>Reductive evolution and unique predatory mode in the CPR bacterium Vampirococcus lugosii.</title>
        <authorList>
            <person name="Moreira D."/>
            <person name="Zivanovic Y."/>
            <person name="Lopez-Archilla A.I."/>
            <person name="Iniesto M."/>
            <person name="Lopez-Garcia P."/>
        </authorList>
    </citation>
    <scope>NUCLEOTIDE SEQUENCE [LARGE SCALE GENOMIC DNA]</scope>
    <source>
        <strain evidence="2">Chiprana</strain>
    </source>
</reference>
<dbReference type="InterPro" id="IPR029057">
    <property type="entry name" value="PRTase-like"/>
</dbReference>
<dbReference type="InterPro" id="IPR000836">
    <property type="entry name" value="PRTase_dom"/>
</dbReference>
<organism evidence="2 3">
    <name type="scientific">Candidatus Vampirococcus lugosii</name>
    <dbReference type="NCBI Taxonomy" id="2789015"/>
    <lineage>
        <taxon>Bacteria</taxon>
        <taxon>Candidatus Absconditibacteriota</taxon>
        <taxon>Vampirococcus</taxon>
    </lineage>
</organism>
<proteinExistence type="predicted"/>
<protein>
    <recommendedName>
        <fullName evidence="1">Phosphoribosyltransferase domain-containing protein</fullName>
    </recommendedName>
</protein>
<sequence>MSINFKKGFNSRNNSKLEKISNISKKDLLDILSYTGVLERLGNSEKRGNISKFKKNNNCLTESEFKKINNIVGEYVEQYGQDIDSLIYDNYGINFDEKIDLLFKQISKVLSERNSDISDYLLNNGINFHKNLDFTGGLKFDIGNFENLENEDLKKFLFNPNFTRLEGEKLYSRGYGYFFNLNGLYKDENGFMKLESNIFFDTVFYYYRDINNLLQSFNNKKISNISEEEKKSLLILLEHYKNISFFLINIFTNIQNPEFFKNSTKMKGQQFQKYYEKNDNNPFNNKDFFEKIPSIISYLESEAEKTVDLFNDINLGFDNKINFEQENIGKDMFDNIGDFFDYLNKVAEESNNEGEVKNIKKLQNKISMSFIRIIREQDNPAKMLLAATNLLSKMDSKDFEKDLVLLGVLYGGIEYPFFVKYMIKRLGLSEKSLDIYLTTVSNYNMRNKKEIASIGNYPCSKEIDGGGKNFLVLDDNIYNGGTLQSLINQLGQNNNIIDASAVEVGLRRTNFSKLKEGSNMSFLLSKVKMSASTTPISKKINKYNNLILKYISNRLPNIVGKP</sequence>
<dbReference type="RefSeq" id="WP_213348139.1">
    <property type="nucleotide sequence ID" value="NZ_JAEDAM010000003.1"/>
</dbReference>
<gene>
    <name evidence="2" type="ORF">VAMP_6n314</name>
</gene>
<accession>A0ABS5QJT0</accession>
<dbReference type="CDD" id="cd06223">
    <property type="entry name" value="PRTases_typeI"/>
    <property type="match status" value="1"/>
</dbReference>
<evidence type="ECO:0000313" key="3">
    <source>
        <dbReference type="Proteomes" id="UP000680365"/>
    </source>
</evidence>
<dbReference type="EMBL" id="JAEDAM010000003">
    <property type="protein sequence ID" value="MBS8121525.1"/>
    <property type="molecule type" value="Genomic_DNA"/>
</dbReference>
<dbReference type="Proteomes" id="UP000680365">
    <property type="component" value="Unassembled WGS sequence"/>
</dbReference>
<dbReference type="SUPFAM" id="SSF53271">
    <property type="entry name" value="PRTase-like"/>
    <property type="match status" value="1"/>
</dbReference>
<keyword evidence="3" id="KW-1185">Reference proteome</keyword>